<reference evidence="1" key="1">
    <citation type="submission" date="2018-05" db="EMBL/GenBank/DDBJ databases">
        <authorList>
            <person name="Lanie J.A."/>
            <person name="Ng W.-L."/>
            <person name="Kazmierczak K.M."/>
            <person name="Andrzejewski T.M."/>
            <person name="Davidsen T.M."/>
            <person name="Wayne K.J."/>
            <person name="Tettelin H."/>
            <person name="Glass J.I."/>
            <person name="Rusch D."/>
            <person name="Podicherti R."/>
            <person name="Tsui H.-C.T."/>
            <person name="Winkler M.E."/>
        </authorList>
    </citation>
    <scope>NUCLEOTIDE SEQUENCE</scope>
</reference>
<evidence type="ECO:0000313" key="1">
    <source>
        <dbReference type="EMBL" id="SVE00972.1"/>
    </source>
</evidence>
<name>A0A382ZZQ8_9ZZZZ</name>
<gene>
    <name evidence="1" type="ORF">METZ01_LOCUS453826</name>
</gene>
<dbReference type="EMBL" id="UINC01187971">
    <property type="protein sequence ID" value="SVE00972.1"/>
    <property type="molecule type" value="Genomic_DNA"/>
</dbReference>
<proteinExistence type="predicted"/>
<accession>A0A382ZZQ8</accession>
<protein>
    <submittedName>
        <fullName evidence="1">Uncharacterized protein</fullName>
    </submittedName>
</protein>
<sequence length="96" mass="10613">MIPVRSRSGGLRFHRRDFLRAVPVGLATRLCPAEVEATQRTLVGSRAVLADASTLIGLEFTDAELALMQTNVARNARRYTELRQVSIQSDIEPAFS</sequence>
<organism evidence="1">
    <name type="scientific">marine metagenome</name>
    <dbReference type="NCBI Taxonomy" id="408172"/>
    <lineage>
        <taxon>unclassified sequences</taxon>
        <taxon>metagenomes</taxon>
        <taxon>ecological metagenomes</taxon>
    </lineage>
</organism>
<feature type="non-terminal residue" evidence="1">
    <location>
        <position position="96"/>
    </location>
</feature>
<dbReference type="AlphaFoldDB" id="A0A382ZZQ8"/>